<proteinExistence type="inferred from homology"/>
<comment type="similarity">
    <text evidence="1">Belongs to the universal stress protein A family.</text>
</comment>
<evidence type="ECO:0000256" key="2">
    <source>
        <dbReference type="SAM" id="MobiDB-lite"/>
    </source>
</evidence>
<dbReference type="CDD" id="cd00293">
    <property type="entry name" value="USP-like"/>
    <property type="match status" value="1"/>
</dbReference>
<evidence type="ECO:0000313" key="4">
    <source>
        <dbReference type="EMBL" id="WXA91743.1"/>
    </source>
</evidence>
<dbReference type="PRINTS" id="PR01438">
    <property type="entry name" value="UNVRSLSTRESS"/>
</dbReference>
<evidence type="ECO:0000313" key="5">
    <source>
        <dbReference type="Proteomes" id="UP001379533"/>
    </source>
</evidence>
<feature type="region of interest" description="Disordered" evidence="2">
    <location>
        <begin position="160"/>
        <end position="196"/>
    </location>
</feature>
<feature type="domain" description="UspA" evidence="3">
    <location>
        <begin position="10"/>
        <end position="136"/>
    </location>
</feature>
<accession>A0ABZ2JZ28</accession>
<dbReference type="EMBL" id="CP089982">
    <property type="protein sequence ID" value="WXA91743.1"/>
    <property type="molecule type" value="Genomic_DNA"/>
</dbReference>
<reference evidence="4 5" key="1">
    <citation type="submission" date="2021-12" db="EMBL/GenBank/DDBJ databases">
        <title>Discovery of the Pendulisporaceae a myxobacterial family with distinct sporulation behavior and unique specialized metabolism.</title>
        <authorList>
            <person name="Garcia R."/>
            <person name="Popoff A."/>
            <person name="Bader C.D."/>
            <person name="Loehr J."/>
            <person name="Walesch S."/>
            <person name="Walt C."/>
            <person name="Boldt J."/>
            <person name="Bunk B."/>
            <person name="Haeckl F.J.F.P.J."/>
            <person name="Gunesch A.P."/>
            <person name="Birkelbach J."/>
            <person name="Nuebel U."/>
            <person name="Pietschmann T."/>
            <person name="Bach T."/>
            <person name="Mueller R."/>
        </authorList>
    </citation>
    <scope>NUCLEOTIDE SEQUENCE [LARGE SCALE GENOMIC DNA]</scope>
    <source>
        <strain evidence="4 5">MSr12523</strain>
    </source>
</reference>
<dbReference type="InterPro" id="IPR006015">
    <property type="entry name" value="Universal_stress_UspA"/>
</dbReference>
<evidence type="ECO:0000259" key="3">
    <source>
        <dbReference type="Pfam" id="PF00582"/>
    </source>
</evidence>
<gene>
    <name evidence="4" type="ORF">LZC95_35490</name>
</gene>
<organism evidence="4 5">
    <name type="scientific">Pendulispora brunnea</name>
    <dbReference type="NCBI Taxonomy" id="2905690"/>
    <lineage>
        <taxon>Bacteria</taxon>
        <taxon>Pseudomonadati</taxon>
        <taxon>Myxococcota</taxon>
        <taxon>Myxococcia</taxon>
        <taxon>Myxococcales</taxon>
        <taxon>Sorangiineae</taxon>
        <taxon>Pendulisporaceae</taxon>
        <taxon>Pendulispora</taxon>
    </lineage>
</organism>
<sequence>MNAGIHSIAQILVPTDFGDAANQALTLAITLASRFDAAITLLHTCAVPVSRPMDDVAGAVHGELDAVLAGARERYARIEAVLAWGEPWQEILEGSRACRAELIVMGTHGRRGFSRVLLGSVAEKVVRLSPIPVVTVCGNEAREAKALSFVPVAMKRRGESVVPSPPMRMSASMPRDFKRSTMARPSPAYRTDRARA</sequence>
<dbReference type="Pfam" id="PF00582">
    <property type="entry name" value="Usp"/>
    <property type="match status" value="1"/>
</dbReference>
<evidence type="ECO:0000256" key="1">
    <source>
        <dbReference type="ARBA" id="ARBA00008791"/>
    </source>
</evidence>
<dbReference type="PANTHER" id="PTHR46268">
    <property type="entry name" value="STRESS RESPONSE PROTEIN NHAX"/>
    <property type="match status" value="1"/>
</dbReference>
<name>A0ABZ2JZ28_9BACT</name>
<keyword evidence="5" id="KW-1185">Reference proteome</keyword>
<dbReference type="Gene3D" id="3.40.50.12370">
    <property type="match status" value="1"/>
</dbReference>
<dbReference type="RefSeq" id="WP_394842366.1">
    <property type="nucleotide sequence ID" value="NZ_CP089982.1"/>
</dbReference>
<dbReference type="Proteomes" id="UP001379533">
    <property type="component" value="Chromosome"/>
</dbReference>
<dbReference type="PANTHER" id="PTHR46268:SF6">
    <property type="entry name" value="UNIVERSAL STRESS PROTEIN UP12"/>
    <property type="match status" value="1"/>
</dbReference>
<dbReference type="SUPFAM" id="SSF52402">
    <property type="entry name" value="Adenine nucleotide alpha hydrolases-like"/>
    <property type="match status" value="1"/>
</dbReference>
<protein>
    <submittedName>
        <fullName evidence="4">Universal stress protein</fullName>
    </submittedName>
</protein>
<dbReference type="InterPro" id="IPR006016">
    <property type="entry name" value="UspA"/>
</dbReference>